<comment type="caution">
    <text evidence="2">The sequence shown here is derived from an EMBL/GenBank/DDBJ whole genome shotgun (WGS) entry which is preliminary data.</text>
</comment>
<reference evidence="2" key="1">
    <citation type="submission" date="2023-10" db="EMBL/GenBank/DDBJ databases">
        <authorList>
            <person name="Chen Y."/>
            <person name="Shah S."/>
            <person name="Dougan E. K."/>
            <person name="Thang M."/>
            <person name="Chan C."/>
        </authorList>
    </citation>
    <scope>NUCLEOTIDE SEQUENCE [LARGE SCALE GENOMIC DNA]</scope>
</reference>
<dbReference type="Proteomes" id="UP001189429">
    <property type="component" value="Unassembled WGS sequence"/>
</dbReference>
<feature type="region of interest" description="Disordered" evidence="1">
    <location>
        <begin position="599"/>
        <end position="633"/>
    </location>
</feature>
<evidence type="ECO:0000256" key="1">
    <source>
        <dbReference type="SAM" id="MobiDB-lite"/>
    </source>
</evidence>
<sequence length="633" mass="66694">MKAGVRPDNRDEAGLAPLDVPDLLGILVVKGWGDDETSKALACDDDTSTRNFNVKLAVGSDGLLPLVEDPSELQIATVRCSHTTATLLCIHGEVRSMNQEMSDEHGRVSMARICERQPSLKQPLERDLKYNAINALLVARCPELMKLMAQSGDADHGAARQATTVQRAKKVWMIAKMQPGLETAEDWARATTATAHGEHARHLGTNAQDGRHEWEGAMLDILEKSERSPSAKRTIACDGLQALSQLQFAEGPLWILALIEAQLASPPKWATPGGESTHLNTAGYKSMSPGGKSRSKAMSAGELQVRNAPLPRLDIETGVGDDAASANPAPKRAKLAASSTANGFAVGATVVSIALKKEAGAARYLITAITGQTAHVRGPSDDDITLKMSEVLDGYTVLVSTELKVVDCAQLDKFRRANEGAAIETTKARLRTALGAVEDLKIFGGGKLARKQQANGKVNLIATGAFKVGELQIAQSHDRVSIDKQSSATMRVSHSGGFAGAVVAPSVLELGGVPFAATLRGKRGRLGDEKMFTSSPFWCVQMVHEGGRNVEIRSLETSVLDTKVILTMWVNVTDAEEGQLILGPLQDMGGCAGGAVGNGSDAANRGKDGRGSRGGCAGGKGGKAPGRGKGRGA</sequence>
<proteinExistence type="predicted"/>
<dbReference type="EMBL" id="CAUYUJ010016514">
    <property type="protein sequence ID" value="CAK0866185.1"/>
    <property type="molecule type" value="Genomic_DNA"/>
</dbReference>
<feature type="region of interest" description="Disordered" evidence="1">
    <location>
        <begin position="269"/>
        <end position="299"/>
    </location>
</feature>
<organism evidence="2 3">
    <name type="scientific">Prorocentrum cordatum</name>
    <dbReference type="NCBI Taxonomy" id="2364126"/>
    <lineage>
        <taxon>Eukaryota</taxon>
        <taxon>Sar</taxon>
        <taxon>Alveolata</taxon>
        <taxon>Dinophyceae</taxon>
        <taxon>Prorocentrales</taxon>
        <taxon>Prorocentraceae</taxon>
        <taxon>Prorocentrum</taxon>
    </lineage>
</organism>
<evidence type="ECO:0000313" key="2">
    <source>
        <dbReference type="EMBL" id="CAK0866185.1"/>
    </source>
</evidence>
<keyword evidence="3" id="KW-1185">Reference proteome</keyword>
<feature type="compositionally biased region" description="Gly residues" evidence="1">
    <location>
        <begin position="612"/>
        <end position="625"/>
    </location>
</feature>
<protein>
    <submittedName>
        <fullName evidence="2">Uncharacterized protein</fullName>
    </submittedName>
</protein>
<accession>A0ABN9V0G6</accession>
<name>A0ABN9V0G6_9DINO</name>
<gene>
    <name evidence="2" type="ORF">PCOR1329_LOCUS53438</name>
</gene>
<evidence type="ECO:0000313" key="3">
    <source>
        <dbReference type="Proteomes" id="UP001189429"/>
    </source>
</evidence>